<name>A0A9P6NK75_9BASI</name>
<accession>A0A9P6NK75</accession>
<keyword evidence="2" id="KW-1185">Reference proteome</keyword>
<sequence length="62" mass="6712">MLGTSLVNGSLASQTKAIGTEFNRHINQTAKKPQVETILSLLNGFNTFLLEGTSTSARHHQT</sequence>
<protein>
    <submittedName>
        <fullName evidence="1">Uncharacterized protein</fullName>
    </submittedName>
</protein>
<organism evidence="1 2">
    <name type="scientific">Cronartium quercuum f. sp. fusiforme G11</name>
    <dbReference type="NCBI Taxonomy" id="708437"/>
    <lineage>
        <taxon>Eukaryota</taxon>
        <taxon>Fungi</taxon>
        <taxon>Dikarya</taxon>
        <taxon>Basidiomycota</taxon>
        <taxon>Pucciniomycotina</taxon>
        <taxon>Pucciniomycetes</taxon>
        <taxon>Pucciniales</taxon>
        <taxon>Coleosporiaceae</taxon>
        <taxon>Cronartium</taxon>
    </lineage>
</organism>
<dbReference type="Proteomes" id="UP000886653">
    <property type="component" value="Unassembled WGS sequence"/>
</dbReference>
<reference evidence="1" key="1">
    <citation type="submission" date="2013-11" db="EMBL/GenBank/DDBJ databases">
        <title>Genome sequence of the fusiform rust pathogen reveals effectors for host alternation and coevolution with pine.</title>
        <authorList>
            <consortium name="DOE Joint Genome Institute"/>
            <person name="Smith K."/>
            <person name="Pendleton A."/>
            <person name="Kubisiak T."/>
            <person name="Anderson C."/>
            <person name="Salamov A."/>
            <person name="Aerts A."/>
            <person name="Riley R."/>
            <person name="Clum A."/>
            <person name="Lindquist E."/>
            <person name="Ence D."/>
            <person name="Campbell M."/>
            <person name="Kronenberg Z."/>
            <person name="Feau N."/>
            <person name="Dhillon B."/>
            <person name="Hamelin R."/>
            <person name="Burleigh J."/>
            <person name="Smith J."/>
            <person name="Yandell M."/>
            <person name="Nelson C."/>
            <person name="Grigoriev I."/>
            <person name="Davis J."/>
        </authorList>
    </citation>
    <scope>NUCLEOTIDE SEQUENCE</scope>
    <source>
        <strain evidence="1">G11</strain>
    </source>
</reference>
<evidence type="ECO:0000313" key="1">
    <source>
        <dbReference type="EMBL" id="KAG0145697.1"/>
    </source>
</evidence>
<dbReference type="EMBL" id="MU167272">
    <property type="protein sequence ID" value="KAG0145697.1"/>
    <property type="molecule type" value="Genomic_DNA"/>
</dbReference>
<evidence type="ECO:0000313" key="2">
    <source>
        <dbReference type="Proteomes" id="UP000886653"/>
    </source>
</evidence>
<gene>
    <name evidence="1" type="ORF">CROQUDRAFT_93559</name>
</gene>
<proteinExistence type="predicted"/>
<dbReference type="AlphaFoldDB" id="A0A9P6NK75"/>
<comment type="caution">
    <text evidence="1">The sequence shown here is derived from an EMBL/GenBank/DDBJ whole genome shotgun (WGS) entry which is preliminary data.</text>
</comment>